<gene>
    <name evidence="3" type="ORF">CIHG_05602</name>
</gene>
<feature type="compositionally biased region" description="Polar residues" evidence="1">
    <location>
        <begin position="491"/>
        <end position="514"/>
    </location>
</feature>
<evidence type="ECO:0000313" key="3">
    <source>
        <dbReference type="EMBL" id="KMU87835.1"/>
    </source>
</evidence>
<reference evidence="4" key="1">
    <citation type="journal article" date="2010" name="Genome Res.">
        <title>Population genomic sequencing of Coccidioides fungi reveals recent hybridization and transposon control.</title>
        <authorList>
            <person name="Neafsey D.E."/>
            <person name="Barker B.M."/>
            <person name="Sharpton T.J."/>
            <person name="Stajich J.E."/>
            <person name="Park D.J."/>
            <person name="Whiston E."/>
            <person name="Hung C.-Y."/>
            <person name="McMahan C."/>
            <person name="White J."/>
            <person name="Sykes S."/>
            <person name="Heiman D."/>
            <person name="Young S."/>
            <person name="Zeng Q."/>
            <person name="Abouelleil A."/>
            <person name="Aftuck L."/>
            <person name="Bessette D."/>
            <person name="Brown A."/>
            <person name="FitzGerald M."/>
            <person name="Lui A."/>
            <person name="Macdonald J.P."/>
            <person name="Priest M."/>
            <person name="Orbach M.J."/>
            <person name="Galgiani J.N."/>
            <person name="Kirkland T.N."/>
            <person name="Cole G.T."/>
            <person name="Birren B.W."/>
            <person name="Henn M.R."/>
            <person name="Taylor J.W."/>
            <person name="Rounsley S.D."/>
        </authorList>
    </citation>
    <scope>NUCLEOTIDE SEQUENCE [LARGE SCALE GENOMIC DNA]</scope>
    <source>
        <strain evidence="4">H538.4</strain>
    </source>
</reference>
<protein>
    <recommendedName>
        <fullName evidence="2">DUF7357 domain-containing protein</fullName>
    </recommendedName>
</protein>
<dbReference type="AlphaFoldDB" id="A0A0J8RRH6"/>
<dbReference type="STRING" id="396776.A0A0J8RRH6"/>
<dbReference type="VEuPathDB" id="FungiDB:CIHG_05602"/>
<feature type="compositionally biased region" description="Polar residues" evidence="1">
    <location>
        <begin position="957"/>
        <end position="973"/>
    </location>
</feature>
<dbReference type="Pfam" id="PF24054">
    <property type="entry name" value="DUF7357"/>
    <property type="match status" value="1"/>
</dbReference>
<feature type="compositionally biased region" description="Polar residues" evidence="1">
    <location>
        <begin position="870"/>
        <end position="882"/>
    </location>
</feature>
<feature type="compositionally biased region" description="Acidic residues" evidence="1">
    <location>
        <begin position="331"/>
        <end position="340"/>
    </location>
</feature>
<feature type="region of interest" description="Disordered" evidence="1">
    <location>
        <begin position="916"/>
        <end position="992"/>
    </location>
</feature>
<dbReference type="InterPro" id="IPR055781">
    <property type="entry name" value="DUF7357"/>
</dbReference>
<feature type="compositionally biased region" description="Polar residues" evidence="1">
    <location>
        <begin position="1108"/>
        <end position="1118"/>
    </location>
</feature>
<feature type="compositionally biased region" description="Low complexity" evidence="1">
    <location>
        <begin position="341"/>
        <end position="375"/>
    </location>
</feature>
<name>A0A0J8RRH6_COCIT</name>
<evidence type="ECO:0000259" key="2">
    <source>
        <dbReference type="Pfam" id="PF24054"/>
    </source>
</evidence>
<feature type="compositionally biased region" description="Basic and acidic residues" evidence="1">
    <location>
        <begin position="1071"/>
        <end position="1086"/>
    </location>
</feature>
<feature type="region of interest" description="Disordered" evidence="1">
    <location>
        <begin position="306"/>
        <end position="414"/>
    </location>
</feature>
<feature type="region of interest" description="Disordered" evidence="1">
    <location>
        <begin position="227"/>
        <end position="269"/>
    </location>
</feature>
<feature type="compositionally biased region" description="Basic and acidic residues" evidence="1">
    <location>
        <begin position="530"/>
        <end position="539"/>
    </location>
</feature>
<dbReference type="EMBL" id="DS017000">
    <property type="protein sequence ID" value="KMU87835.1"/>
    <property type="molecule type" value="Genomic_DNA"/>
</dbReference>
<evidence type="ECO:0000256" key="1">
    <source>
        <dbReference type="SAM" id="MobiDB-lite"/>
    </source>
</evidence>
<evidence type="ECO:0000313" key="4">
    <source>
        <dbReference type="Proteomes" id="UP000054563"/>
    </source>
</evidence>
<feature type="region of interest" description="Disordered" evidence="1">
    <location>
        <begin position="487"/>
        <end position="542"/>
    </location>
</feature>
<feature type="compositionally biased region" description="Low complexity" evidence="1">
    <location>
        <begin position="310"/>
        <end position="330"/>
    </location>
</feature>
<dbReference type="OrthoDB" id="3365616at2759"/>
<feature type="domain" description="DUF7357" evidence="2">
    <location>
        <begin position="1"/>
        <end position="186"/>
    </location>
</feature>
<feature type="region of interest" description="Disordered" evidence="1">
    <location>
        <begin position="695"/>
        <end position="727"/>
    </location>
</feature>
<feature type="region of interest" description="Disordered" evidence="1">
    <location>
        <begin position="1011"/>
        <end position="1164"/>
    </location>
</feature>
<feature type="compositionally biased region" description="Polar residues" evidence="1">
    <location>
        <begin position="256"/>
        <end position="268"/>
    </location>
</feature>
<sequence>MRLHLVIHRHDFPATRVLWSTPFRSPGLSNQPSAASSFTAAGSQALNAGRRLSGSTSFNTALTSLSKAGGYTISQLLADINEVVPLETQPSRSGYRKDEGQWGLEDYVVELMGSECLHFMEVDNLLRDGDELVIRPLHYEELEVRQIGGRHQIATDGTHLIDGVAFGKRPLKRGAPSRPPIKIPPRNKRRRINEAEWVSDRSVTRCSGTTPSPPRLEEGWCVHRSLSPAPAEVGPRGDANGQRSQELSETGDKTDTQGIEQPPLTSDSAVVINAVDKFDHDAMVSGEETKDSSKPAGNRIWTVVKEEKSILSSSSSDSSESESGMSSSSEESSEEVDDSSSDLSPSVSSTSASSSVSSSISSDDTSSASESDVSVIEVQKPPAKPEALTSEIIARPNMNPPGMGSRRTKHSNLRTKLRKRLAKMKAAGILPQDANFDDLRAWDQAGVRRSVPKPLECTAETDKVMSPTKAEFEKRRAQLLRDIEAGGVDVSPNSAQQDPEAVQPSSSVDATATPVSEDRLPNKKANQRRAIKDADHEKSSSMPVETGRFIILEATDVYMRCAIYEEEGNQYDGPESYLNTEITLNYSEKEDNVQGVSPAVVETTEKYNVQERSGLVEEDLVEASPTEAEEDLPLFGNVSSLPNATETDFKPGAIIAFKQLEVSKATNWQPVVSDYRTAVVEGILDDACVQLRLAKRDREERPQNQDTGPREYSGFEMPGYDEDQGEDDGLRDMEVCQLMEAKLLQHAPAEDGEAENLGEVIVEDTQANVLSEPEEMEIVQVSSQTRRDISELIDDAGFRSGIDSDLTFPHKLLPHADATKAVEEEDKGVSELQGDEDYAIASPAFSGFEKTPVRETSERPDPGAALRPITGSTGTGNNTAISESPLVQTSSMENAAQEVDPVVSALSIPSEDGLRYITDLDDTGPGGHIIGESQNTRSKSPVHSDAHDSQEEEKPLGTSQPESLLSIVPSSVQDDTKNDRPGSSASSMVTNPFYEVDRVLFGETSDGAALDAMIASTAPPRITEPSEPKRPARVRRPVLSSPRQRSPEPLFVYGDDDRDGDYQPDISEQSSSKERSRSSQIVKEEPMSSQAPKCQLQIPEGSQLVDLTLSSDPVSPGNSDGDFAKSQGLPSSVQYRRRRPRRANSSMKRNGSLERRVKTRRSAI</sequence>
<feature type="compositionally biased region" description="Basic and acidic residues" evidence="1">
    <location>
        <begin position="851"/>
        <end position="861"/>
    </location>
</feature>
<feature type="compositionally biased region" description="Basic and acidic residues" evidence="1">
    <location>
        <begin position="942"/>
        <end position="955"/>
    </location>
</feature>
<proteinExistence type="predicted"/>
<feature type="compositionally biased region" description="Polar residues" evidence="1">
    <location>
        <begin position="981"/>
        <end position="990"/>
    </location>
</feature>
<feature type="compositionally biased region" description="Polar residues" evidence="1">
    <location>
        <begin position="932"/>
        <end position="941"/>
    </location>
</feature>
<organism evidence="3 4">
    <name type="scientific">Coccidioides immitis H538.4</name>
    <dbReference type="NCBI Taxonomy" id="396776"/>
    <lineage>
        <taxon>Eukaryota</taxon>
        <taxon>Fungi</taxon>
        <taxon>Dikarya</taxon>
        <taxon>Ascomycota</taxon>
        <taxon>Pezizomycotina</taxon>
        <taxon>Eurotiomycetes</taxon>
        <taxon>Eurotiomycetidae</taxon>
        <taxon>Onygenales</taxon>
        <taxon>Onygenaceae</taxon>
        <taxon>Coccidioides</taxon>
    </lineage>
</organism>
<dbReference type="Proteomes" id="UP000054563">
    <property type="component" value="Unassembled WGS sequence"/>
</dbReference>
<feature type="region of interest" description="Disordered" evidence="1">
    <location>
        <begin position="838"/>
        <end position="882"/>
    </location>
</feature>
<accession>A0A0J8RRH6</accession>